<dbReference type="PANTHER" id="PTHR12049">
    <property type="entry name" value="PROTEIN ARGININE METHYLTRANSFERASE NDUFAF7, MITOCHONDRIAL"/>
    <property type="match status" value="1"/>
</dbReference>
<name>A0ABU3Q7B6_9SPHN</name>
<keyword evidence="1 3" id="KW-0489">Methyltransferase</keyword>
<evidence type="ECO:0000256" key="1">
    <source>
        <dbReference type="ARBA" id="ARBA00022603"/>
    </source>
</evidence>
<comment type="caution">
    <text evidence="3">The sequence shown here is derived from an EMBL/GenBank/DDBJ whole genome shotgun (WGS) entry which is preliminary data.</text>
</comment>
<accession>A0ABU3Q7B6</accession>
<dbReference type="SUPFAM" id="SSF53335">
    <property type="entry name" value="S-adenosyl-L-methionine-dependent methyltransferases"/>
    <property type="match status" value="1"/>
</dbReference>
<evidence type="ECO:0000256" key="2">
    <source>
        <dbReference type="ARBA" id="ARBA00022679"/>
    </source>
</evidence>
<sequence length="336" mass="35462">MIAISGPISVADYMAEANAHYYGTRDPLGRDGDFITAPEISQMFGELAGVWLADLWLRAGRPAAHYVELGPGRGTLAVDALRAMAAAGLQPPIELVETSPVLRKAQSGRLPHARWHDGVGSLPDGGPLLVLANEFFDALPVRQFVATDDGWRERMMVRDGGGFAPDVGPVVDIGEIPDHLRGAPAGTIFESSPAALAAVREVARRVAAQGGAILVFDYGPASTSAGETLQAVAKHAYADPWQAPGERDLTAHVDFERLGGAAAEAGVKIYRTRQQGEWLKTMGIEARAAALSEHSPARAAEFNRAVARLTAADQMGALFKAAAFLAPGWPEPAGFA</sequence>
<organism evidence="3 4">
    <name type="scientific">Sphingosinicella rhizophila</name>
    <dbReference type="NCBI Taxonomy" id="3050082"/>
    <lineage>
        <taxon>Bacteria</taxon>
        <taxon>Pseudomonadati</taxon>
        <taxon>Pseudomonadota</taxon>
        <taxon>Alphaproteobacteria</taxon>
        <taxon>Sphingomonadales</taxon>
        <taxon>Sphingosinicellaceae</taxon>
        <taxon>Sphingosinicella</taxon>
    </lineage>
</organism>
<dbReference type="RefSeq" id="WP_315726048.1">
    <property type="nucleotide sequence ID" value="NZ_JAVUPU010000004.1"/>
</dbReference>
<dbReference type="GO" id="GO:0008168">
    <property type="term" value="F:methyltransferase activity"/>
    <property type="evidence" value="ECO:0007669"/>
    <property type="project" value="UniProtKB-KW"/>
</dbReference>
<dbReference type="InterPro" id="IPR003788">
    <property type="entry name" value="NDUFAF7"/>
</dbReference>
<dbReference type="PANTHER" id="PTHR12049:SF7">
    <property type="entry name" value="PROTEIN ARGININE METHYLTRANSFERASE NDUFAF7, MITOCHONDRIAL"/>
    <property type="match status" value="1"/>
</dbReference>
<evidence type="ECO:0000313" key="4">
    <source>
        <dbReference type="Proteomes" id="UP001259572"/>
    </source>
</evidence>
<proteinExistence type="predicted"/>
<dbReference type="InterPro" id="IPR029063">
    <property type="entry name" value="SAM-dependent_MTases_sf"/>
</dbReference>
<dbReference type="Gene3D" id="3.40.50.12710">
    <property type="match status" value="1"/>
</dbReference>
<keyword evidence="4" id="KW-1185">Reference proteome</keyword>
<reference evidence="3 4" key="1">
    <citation type="submission" date="2023-05" db="EMBL/GenBank/DDBJ databases">
        <authorList>
            <person name="Guo Y."/>
        </authorList>
    </citation>
    <scope>NUCLEOTIDE SEQUENCE [LARGE SCALE GENOMIC DNA]</scope>
    <source>
        <strain evidence="3 4">GR2756</strain>
    </source>
</reference>
<dbReference type="GO" id="GO:0032259">
    <property type="term" value="P:methylation"/>
    <property type="evidence" value="ECO:0007669"/>
    <property type="project" value="UniProtKB-KW"/>
</dbReference>
<dbReference type="EC" id="2.1.1.-" evidence="3"/>
<keyword evidence="2 3" id="KW-0808">Transferase</keyword>
<dbReference type="EMBL" id="JAVUPU010000004">
    <property type="protein sequence ID" value="MDT9599281.1"/>
    <property type="molecule type" value="Genomic_DNA"/>
</dbReference>
<gene>
    <name evidence="3" type="ORF">RQX22_09995</name>
</gene>
<protein>
    <submittedName>
        <fullName evidence="3">SAM-dependent methyltransferase</fullName>
        <ecNumber evidence="3">2.1.1.-</ecNumber>
    </submittedName>
</protein>
<dbReference type="Proteomes" id="UP001259572">
    <property type="component" value="Unassembled WGS sequence"/>
</dbReference>
<dbReference type="Pfam" id="PF02636">
    <property type="entry name" value="Methyltransf_28"/>
    <property type="match status" value="1"/>
</dbReference>
<dbReference type="InterPro" id="IPR038375">
    <property type="entry name" value="NDUFAF7_sf"/>
</dbReference>
<evidence type="ECO:0000313" key="3">
    <source>
        <dbReference type="EMBL" id="MDT9599281.1"/>
    </source>
</evidence>